<keyword evidence="5" id="KW-1133">Transmembrane helix</keyword>
<dbReference type="AlphaFoldDB" id="A0A7N2LQX4"/>
<keyword evidence="7" id="KW-0961">Cell wall biogenesis/degradation</keyword>
<evidence type="ECO:0000256" key="8">
    <source>
        <dbReference type="PIRSR" id="PIRSR605150-2"/>
    </source>
</evidence>
<sequence>MATELAKDRTQQTIMESKDSENLYLGTITESHEGMVIAREARQWLGNWDEVGDGKGQEKLQFCFYWFVTTVVQWNPIYLNTFKDHLSHRYQKAFPGIDIFVCIEDPMIEPPVMVINIVLSVMAYAYPLEKLSVYISHDGGSVLTFNAMLQEASCFSKIWLPFCKKFRVEPRLREANCHTVAKPLRKPIRGTSLGYPPCYCY</sequence>
<name>A0A7N2LQX4_QUELO</name>
<protein>
    <recommendedName>
        <fullName evidence="11">Cellulose synthase</fullName>
    </recommendedName>
</protein>
<dbReference type="Gramene" id="QL05p067117:mrna">
    <property type="protein sequence ID" value="QL05p067117:mrna"/>
    <property type="gene ID" value="QL05p067117"/>
</dbReference>
<feature type="binding site" evidence="8">
    <location>
        <position position="109"/>
    </location>
    <ligand>
        <name>UDP-alpha-D-glucose</name>
        <dbReference type="ChEBI" id="CHEBI:58885"/>
    </ligand>
</feature>
<evidence type="ECO:0000313" key="9">
    <source>
        <dbReference type="EnsemblPlants" id="QL05p067117:mrna"/>
    </source>
</evidence>
<evidence type="ECO:0000256" key="3">
    <source>
        <dbReference type="ARBA" id="ARBA00022679"/>
    </source>
</evidence>
<evidence type="ECO:0008006" key="11">
    <source>
        <dbReference type="Google" id="ProtNLM"/>
    </source>
</evidence>
<dbReference type="GO" id="GO:0012505">
    <property type="term" value="C:endomembrane system"/>
    <property type="evidence" value="ECO:0007669"/>
    <property type="project" value="UniProtKB-SubCell"/>
</dbReference>
<evidence type="ECO:0000256" key="6">
    <source>
        <dbReference type="ARBA" id="ARBA00023136"/>
    </source>
</evidence>
<dbReference type="EMBL" id="LRBV02000005">
    <property type="status" value="NOT_ANNOTATED_CDS"/>
    <property type="molecule type" value="Genomic_DNA"/>
</dbReference>
<keyword evidence="4" id="KW-0812">Transmembrane</keyword>
<dbReference type="Proteomes" id="UP000594261">
    <property type="component" value="Chromosome 5"/>
</dbReference>
<evidence type="ECO:0000256" key="4">
    <source>
        <dbReference type="ARBA" id="ARBA00022692"/>
    </source>
</evidence>
<reference evidence="9" key="2">
    <citation type="submission" date="2021-01" db="UniProtKB">
        <authorList>
            <consortium name="EnsemblPlants"/>
        </authorList>
    </citation>
    <scope>IDENTIFICATION</scope>
</reference>
<dbReference type="EnsemblPlants" id="QL05p067117:mrna">
    <property type="protein sequence ID" value="QL05p067117:mrna"/>
    <property type="gene ID" value="QL05p067117"/>
</dbReference>
<proteinExistence type="predicted"/>
<dbReference type="GO" id="GO:0016020">
    <property type="term" value="C:membrane"/>
    <property type="evidence" value="ECO:0007669"/>
    <property type="project" value="InterPro"/>
</dbReference>
<dbReference type="PANTHER" id="PTHR13301">
    <property type="entry name" value="X-BOX TRANSCRIPTION FACTOR-RELATED"/>
    <property type="match status" value="1"/>
</dbReference>
<feature type="binding site" evidence="8">
    <location>
        <position position="138"/>
    </location>
    <ligand>
        <name>UDP-alpha-D-glucose</name>
        <dbReference type="ChEBI" id="CHEBI:58885"/>
    </ligand>
</feature>
<dbReference type="GO" id="GO:0071555">
    <property type="term" value="P:cell wall organization"/>
    <property type="evidence" value="ECO:0007669"/>
    <property type="project" value="UniProtKB-KW"/>
</dbReference>
<evidence type="ECO:0000256" key="1">
    <source>
        <dbReference type="ARBA" id="ARBA00004308"/>
    </source>
</evidence>
<dbReference type="InterPro" id="IPR005150">
    <property type="entry name" value="Cellulose_synth"/>
</dbReference>
<evidence type="ECO:0000256" key="5">
    <source>
        <dbReference type="ARBA" id="ARBA00022989"/>
    </source>
</evidence>
<accession>A0A7N2LQX4</accession>
<organism evidence="9 10">
    <name type="scientific">Quercus lobata</name>
    <name type="common">Valley oak</name>
    <dbReference type="NCBI Taxonomy" id="97700"/>
    <lineage>
        <taxon>Eukaryota</taxon>
        <taxon>Viridiplantae</taxon>
        <taxon>Streptophyta</taxon>
        <taxon>Embryophyta</taxon>
        <taxon>Tracheophyta</taxon>
        <taxon>Spermatophyta</taxon>
        <taxon>Magnoliopsida</taxon>
        <taxon>eudicotyledons</taxon>
        <taxon>Gunneridae</taxon>
        <taxon>Pentapetalae</taxon>
        <taxon>rosids</taxon>
        <taxon>fabids</taxon>
        <taxon>Fagales</taxon>
        <taxon>Fagaceae</taxon>
        <taxon>Quercus</taxon>
    </lineage>
</organism>
<keyword evidence="2" id="KW-0328">Glycosyltransferase</keyword>
<evidence type="ECO:0000256" key="7">
    <source>
        <dbReference type="ARBA" id="ARBA00023316"/>
    </source>
</evidence>
<reference evidence="9 10" key="1">
    <citation type="journal article" date="2016" name="G3 (Bethesda)">
        <title>First Draft Assembly and Annotation of the Genome of a California Endemic Oak Quercus lobata Nee (Fagaceae).</title>
        <authorList>
            <person name="Sork V.L."/>
            <person name="Fitz-Gibbon S.T."/>
            <person name="Puiu D."/>
            <person name="Crepeau M."/>
            <person name="Gugger P.F."/>
            <person name="Sherman R."/>
            <person name="Stevens K."/>
            <person name="Langley C.H."/>
            <person name="Pellegrini M."/>
            <person name="Salzberg S.L."/>
        </authorList>
    </citation>
    <scope>NUCLEOTIDE SEQUENCE [LARGE SCALE GENOMIC DNA]</scope>
    <source>
        <strain evidence="9 10">cv. SW786</strain>
    </source>
</reference>
<dbReference type="GO" id="GO:0016760">
    <property type="term" value="F:cellulose synthase (UDP-forming) activity"/>
    <property type="evidence" value="ECO:0007669"/>
    <property type="project" value="InterPro"/>
</dbReference>
<dbReference type="InParanoid" id="A0A7N2LQX4"/>
<dbReference type="Pfam" id="PF03552">
    <property type="entry name" value="Cellulose_synt"/>
    <property type="match status" value="1"/>
</dbReference>
<comment type="subcellular location">
    <subcellularLocation>
        <location evidence="1">Endomembrane system</location>
    </subcellularLocation>
</comment>
<evidence type="ECO:0000313" key="10">
    <source>
        <dbReference type="Proteomes" id="UP000594261"/>
    </source>
</evidence>
<dbReference type="GO" id="GO:0030244">
    <property type="term" value="P:cellulose biosynthetic process"/>
    <property type="evidence" value="ECO:0007669"/>
    <property type="project" value="InterPro"/>
</dbReference>
<keyword evidence="3" id="KW-0808">Transferase</keyword>
<evidence type="ECO:0000256" key="2">
    <source>
        <dbReference type="ARBA" id="ARBA00022676"/>
    </source>
</evidence>
<keyword evidence="10" id="KW-1185">Reference proteome</keyword>
<keyword evidence="6" id="KW-0472">Membrane</keyword>